<name>A0A2S3ZFP8_9MICO</name>
<proteinExistence type="predicted"/>
<dbReference type="AlphaFoldDB" id="A0A2S3ZFP8"/>
<feature type="compositionally biased region" description="Acidic residues" evidence="1">
    <location>
        <begin position="55"/>
        <end position="69"/>
    </location>
</feature>
<comment type="caution">
    <text evidence="2">The sequence shown here is derived from an EMBL/GenBank/DDBJ whole genome shotgun (WGS) entry which is preliminary data.</text>
</comment>
<dbReference type="RefSeq" id="WP_103430979.1">
    <property type="nucleotide sequence ID" value="NZ_PPXF01000038.1"/>
</dbReference>
<accession>A0A2S3ZFP8</accession>
<evidence type="ECO:0000313" key="3">
    <source>
        <dbReference type="Proteomes" id="UP000237104"/>
    </source>
</evidence>
<gene>
    <name evidence="2" type="ORF">C3B59_08830</name>
</gene>
<feature type="region of interest" description="Disordered" evidence="1">
    <location>
        <begin position="25"/>
        <end position="72"/>
    </location>
</feature>
<dbReference type="Proteomes" id="UP000237104">
    <property type="component" value="Unassembled WGS sequence"/>
</dbReference>
<organism evidence="2 3">
    <name type="scientific">Cryobacterium zongtaii</name>
    <dbReference type="NCBI Taxonomy" id="1259217"/>
    <lineage>
        <taxon>Bacteria</taxon>
        <taxon>Bacillati</taxon>
        <taxon>Actinomycetota</taxon>
        <taxon>Actinomycetes</taxon>
        <taxon>Micrococcales</taxon>
        <taxon>Microbacteriaceae</taxon>
        <taxon>Cryobacterium</taxon>
    </lineage>
</organism>
<reference evidence="2 3" key="1">
    <citation type="submission" date="2018-01" db="EMBL/GenBank/DDBJ databases">
        <title>Cryobacterium sp. nov., from glaciers in China.</title>
        <authorList>
            <person name="Liu Q."/>
            <person name="Xin Y.-H."/>
        </authorList>
    </citation>
    <scope>NUCLEOTIDE SEQUENCE [LARGE SCALE GENOMIC DNA]</scope>
    <source>
        <strain evidence="2 3">TMB1-8</strain>
    </source>
</reference>
<dbReference type="EMBL" id="PPXF01000038">
    <property type="protein sequence ID" value="POH65937.1"/>
    <property type="molecule type" value="Genomic_DNA"/>
</dbReference>
<evidence type="ECO:0000313" key="2">
    <source>
        <dbReference type="EMBL" id="POH65937.1"/>
    </source>
</evidence>
<dbReference type="OrthoDB" id="5117777at2"/>
<sequence>MSKNKSDEPRDEFDRIQIPEFLARPFERLAGGPGVGTPIRPSPRDRSDGNTTVDGDTDADLPEDLDDTEPAPRQWWAGYKGKLLLYGAGTLVMVFLQSRG</sequence>
<protein>
    <submittedName>
        <fullName evidence="2">Uncharacterized protein</fullName>
    </submittedName>
</protein>
<evidence type="ECO:0000256" key="1">
    <source>
        <dbReference type="SAM" id="MobiDB-lite"/>
    </source>
</evidence>